<feature type="region of interest" description="Disordered" evidence="8">
    <location>
        <begin position="1"/>
        <end position="37"/>
    </location>
</feature>
<sequence>MGKSTTGMDDSAIAGDNENTTSTGEEEEEETKAKNPHRCKICSKAFRTGQALGGHQRLHRISPAEAAPPSSSEDMSKGTGRGILEFDLNELPEESMEDDDEVINSVTQHNASSSYNSVT</sequence>
<dbReference type="InterPro" id="IPR036236">
    <property type="entry name" value="Znf_C2H2_sf"/>
</dbReference>
<proteinExistence type="predicted"/>
<keyword evidence="3 7" id="KW-0863">Zinc-finger</keyword>
<dbReference type="GO" id="GO:0000976">
    <property type="term" value="F:transcription cis-regulatory region binding"/>
    <property type="evidence" value="ECO:0007669"/>
    <property type="project" value="TreeGrafter"/>
</dbReference>
<accession>A0A9Q0QYR0</accession>
<keyword evidence="2" id="KW-0677">Repeat</keyword>
<evidence type="ECO:0000256" key="3">
    <source>
        <dbReference type="ARBA" id="ARBA00022771"/>
    </source>
</evidence>
<evidence type="ECO:0000259" key="9">
    <source>
        <dbReference type="PROSITE" id="PS50157"/>
    </source>
</evidence>
<evidence type="ECO:0000256" key="1">
    <source>
        <dbReference type="ARBA" id="ARBA00022723"/>
    </source>
</evidence>
<dbReference type="Gene3D" id="3.30.160.60">
    <property type="entry name" value="Classic Zinc Finger"/>
    <property type="match status" value="1"/>
</dbReference>
<feature type="region of interest" description="Disordered" evidence="8">
    <location>
        <begin position="50"/>
        <end position="119"/>
    </location>
</feature>
<evidence type="ECO:0000256" key="7">
    <source>
        <dbReference type="PROSITE-ProRule" id="PRU00042"/>
    </source>
</evidence>
<dbReference type="PROSITE" id="PS50157">
    <property type="entry name" value="ZINC_FINGER_C2H2_2"/>
    <property type="match status" value="1"/>
</dbReference>
<dbReference type="PANTHER" id="PTHR45988:SF18">
    <property type="entry name" value="C2H2-TYPE ZINC FINGER FAMILY PROTEIN"/>
    <property type="match status" value="1"/>
</dbReference>
<dbReference type="PROSITE" id="PS00028">
    <property type="entry name" value="ZINC_FINGER_C2H2_1"/>
    <property type="match status" value="1"/>
</dbReference>
<feature type="domain" description="C2H2-type" evidence="9">
    <location>
        <begin position="37"/>
        <end position="59"/>
    </location>
</feature>
<dbReference type="PANTHER" id="PTHR45988">
    <property type="entry name" value="C2H2 TYPE ZINC FINGER TRANSCRIPTION FACTOR FAMILY-RELATED"/>
    <property type="match status" value="1"/>
</dbReference>
<dbReference type="SUPFAM" id="SSF57667">
    <property type="entry name" value="beta-beta-alpha zinc fingers"/>
    <property type="match status" value="1"/>
</dbReference>
<dbReference type="GO" id="GO:0008270">
    <property type="term" value="F:zinc ion binding"/>
    <property type="evidence" value="ECO:0007669"/>
    <property type="project" value="UniProtKB-KW"/>
</dbReference>
<keyword evidence="6" id="KW-0804">Transcription</keyword>
<keyword evidence="11" id="KW-1185">Reference proteome</keyword>
<dbReference type="InterPro" id="IPR044653">
    <property type="entry name" value="AZF1/2/3-like"/>
</dbReference>
<protein>
    <recommendedName>
        <fullName evidence="9">C2H2-type domain-containing protein</fullName>
    </recommendedName>
</protein>
<dbReference type="Pfam" id="PF13912">
    <property type="entry name" value="zf-C2H2_6"/>
    <property type="match status" value="1"/>
</dbReference>
<evidence type="ECO:0000256" key="6">
    <source>
        <dbReference type="ARBA" id="ARBA00023163"/>
    </source>
</evidence>
<name>A0A9Q0QYR0_9MAGN</name>
<keyword evidence="1" id="KW-0479">Metal-binding</keyword>
<dbReference type="InterPro" id="IPR013087">
    <property type="entry name" value="Znf_C2H2_type"/>
</dbReference>
<dbReference type="AlphaFoldDB" id="A0A9Q0QYR0"/>
<gene>
    <name evidence="10" type="ORF">NE237_001740</name>
</gene>
<dbReference type="GO" id="GO:0003700">
    <property type="term" value="F:DNA-binding transcription factor activity"/>
    <property type="evidence" value="ECO:0007669"/>
    <property type="project" value="InterPro"/>
</dbReference>
<evidence type="ECO:0000256" key="4">
    <source>
        <dbReference type="ARBA" id="ARBA00022833"/>
    </source>
</evidence>
<dbReference type="GO" id="GO:0005634">
    <property type="term" value="C:nucleus"/>
    <property type="evidence" value="ECO:0007669"/>
    <property type="project" value="TreeGrafter"/>
</dbReference>
<feature type="compositionally biased region" description="Low complexity" evidence="8">
    <location>
        <begin position="63"/>
        <end position="73"/>
    </location>
</feature>
<organism evidence="10 11">
    <name type="scientific">Protea cynaroides</name>
    <dbReference type="NCBI Taxonomy" id="273540"/>
    <lineage>
        <taxon>Eukaryota</taxon>
        <taxon>Viridiplantae</taxon>
        <taxon>Streptophyta</taxon>
        <taxon>Embryophyta</taxon>
        <taxon>Tracheophyta</taxon>
        <taxon>Spermatophyta</taxon>
        <taxon>Magnoliopsida</taxon>
        <taxon>Proteales</taxon>
        <taxon>Proteaceae</taxon>
        <taxon>Protea</taxon>
    </lineage>
</organism>
<feature type="compositionally biased region" description="Polar residues" evidence="8">
    <location>
        <begin position="104"/>
        <end position="119"/>
    </location>
</feature>
<keyword evidence="5" id="KW-0805">Transcription regulation</keyword>
<evidence type="ECO:0000313" key="10">
    <source>
        <dbReference type="EMBL" id="KAJ4976634.1"/>
    </source>
</evidence>
<evidence type="ECO:0000313" key="11">
    <source>
        <dbReference type="Proteomes" id="UP001141806"/>
    </source>
</evidence>
<comment type="caution">
    <text evidence="10">The sequence shown here is derived from an EMBL/GenBank/DDBJ whole genome shotgun (WGS) entry which is preliminary data.</text>
</comment>
<reference evidence="10" key="1">
    <citation type="journal article" date="2023" name="Plant J.">
        <title>The genome of the king protea, Protea cynaroides.</title>
        <authorList>
            <person name="Chang J."/>
            <person name="Duong T.A."/>
            <person name="Schoeman C."/>
            <person name="Ma X."/>
            <person name="Roodt D."/>
            <person name="Barker N."/>
            <person name="Li Z."/>
            <person name="Van de Peer Y."/>
            <person name="Mizrachi E."/>
        </authorList>
    </citation>
    <scope>NUCLEOTIDE SEQUENCE</scope>
    <source>
        <tissue evidence="10">Young leaves</tissue>
    </source>
</reference>
<dbReference type="OrthoDB" id="9411774at2759"/>
<keyword evidence="4" id="KW-0862">Zinc</keyword>
<evidence type="ECO:0000256" key="5">
    <source>
        <dbReference type="ARBA" id="ARBA00023015"/>
    </source>
</evidence>
<evidence type="ECO:0000256" key="8">
    <source>
        <dbReference type="SAM" id="MobiDB-lite"/>
    </source>
</evidence>
<feature type="compositionally biased region" description="Acidic residues" evidence="8">
    <location>
        <begin position="87"/>
        <end position="102"/>
    </location>
</feature>
<dbReference type="Proteomes" id="UP001141806">
    <property type="component" value="Unassembled WGS sequence"/>
</dbReference>
<evidence type="ECO:0000256" key="2">
    <source>
        <dbReference type="ARBA" id="ARBA00022737"/>
    </source>
</evidence>
<dbReference type="EMBL" id="JAMYWD010000003">
    <property type="protein sequence ID" value="KAJ4976634.1"/>
    <property type="molecule type" value="Genomic_DNA"/>
</dbReference>